<proteinExistence type="predicted"/>
<keyword evidence="2" id="KW-0472">Membrane</keyword>
<feature type="compositionally biased region" description="Basic residues" evidence="1">
    <location>
        <begin position="231"/>
        <end position="242"/>
    </location>
</feature>
<dbReference type="Proteomes" id="UP001500221">
    <property type="component" value="Unassembled WGS sequence"/>
</dbReference>
<feature type="domain" description="NERD" evidence="3">
    <location>
        <begin position="71"/>
        <end position="130"/>
    </location>
</feature>
<evidence type="ECO:0000313" key="5">
    <source>
        <dbReference type="Proteomes" id="UP001500221"/>
    </source>
</evidence>
<keyword evidence="2" id="KW-1133">Transmembrane helix</keyword>
<keyword evidence="2" id="KW-0812">Transmembrane</keyword>
<organism evidence="4 5">
    <name type="scientific">Nocardioides marinquilinus</name>
    <dbReference type="NCBI Taxonomy" id="1210400"/>
    <lineage>
        <taxon>Bacteria</taxon>
        <taxon>Bacillati</taxon>
        <taxon>Actinomycetota</taxon>
        <taxon>Actinomycetes</taxon>
        <taxon>Propionibacteriales</taxon>
        <taxon>Nocardioidaceae</taxon>
        <taxon>Nocardioides</taxon>
    </lineage>
</organism>
<dbReference type="EMBL" id="BAABKG010000001">
    <property type="protein sequence ID" value="GAA5142469.1"/>
    <property type="molecule type" value="Genomic_DNA"/>
</dbReference>
<evidence type="ECO:0000259" key="3">
    <source>
        <dbReference type="Pfam" id="PF08378"/>
    </source>
</evidence>
<keyword evidence="5" id="KW-1185">Reference proteome</keyword>
<comment type="caution">
    <text evidence="4">The sequence shown here is derived from an EMBL/GenBank/DDBJ whole genome shotgun (WGS) entry which is preliminary data.</text>
</comment>
<feature type="transmembrane region" description="Helical" evidence="2">
    <location>
        <begin position="7"/>
        <end position="26"/>
    </location>
</feature>
<dbReference type="InterPro" id="IPR011528">
    <property type="entry name" value="NERD"/>
</dbReference>
<reference evidence="5" key="1">
    <citation type="journal article" date="2019" name="Int. J. Syst. Evol. Microbiol.">
        <title>The Global Catalogue of Microorganisms (GCM) 10K type strain sequencing project: providing services to taxonomists for standard genome sequencing and annotation.</title>
        <authorList>
            <consortium name="The Broad Institute Genomics Platform"/>
            <consortium name="The Broad Institute Genome Sequencing Center for Infectious Disease"/>
            <person name="Wu L."/>
            <person name="Ma J."/>
        </authorList>
    </citation>
    <scope>NUCLEOTIDE SEQUENCE [LARGE SCALE GENOMIC DNA]</scope>
    <source>
        <strain evidence="5">JCM 18459</strain>
    </source>
</reference>
<sequence>MRRNTRPMAYLAATAVALGVALWALFEWFTPMSPASWYLLGVLHVLLAGSFVGVCVMVLVTTEPDRSKGVAWGEEYTRDELRHAHRRRIVRHALHDITLDDGDVDHLVVTRHGGVVAMDSKYRSSVEPGDLTDLAASAAAVAARARQLLGGMQVGGGRGPAPSVRAVLVLWGKGQKSLDLPVTVDGVEVVRGPDLVEWLRVLDDERRPRRESRVLVRELTRAAQGGPGAPVRHRPRARAGVR</sequence>
<evidence type="ECO:0000256" key="2">
    <source>
        <dbReference type="SAM" id="Phobius"/>
    </source>
</evidence>
<dbReference type="Pfam" id="PF08378">
    <property type="entry name" value="NERD"/>
    <property type="match status" value="1"/>
</dbReference>
<protein>
    <recommendedName>
        <fullName evidence="3">NERD domain-containing protein</fullName>
    </recommendedName>
</protein>
<feature type="transmembrane region" description="Helical" evidence="2">
    <location>
        <begin position="38"/>
        <end position="60"/>
    </location>
</feature>
<gene>
    <name evidence="4" type="ORF">GCM10023340_06000</name>
</gene>
<name>A0ABP9PBQ1_9ACTN</name>
<accession>A0ABP9PBQ1</accession>
<evidence type="ECO:0000313" key="4">
    <source>
        <dbReference type="EMBL" id="GAA5142469.1"/>
    </source>
</evidence>
<feature type="region of interest" description="Disordered" evidence="1">
    <location>
        <begin position="220"/>
        <end position="242"/>
    </location>
</feature>
<evidence type="ECO:0000256" key="1">
    <source>
        <dbReference type="SAM" id="MobiDB-lite"/>
    </source>
</evidence>